<evidence type="ECO:0000313" key="4">
    <source>
        <dbReference type="Proteomes" id="UP000197153"/>
    </source>
</evidence>
<dbReference type="EMBL" id="CP022113">
    <property type="protein sequence ID" value="ASG25293.1"/>
    <property type="molecule type" value="Genomic_DNA"/>
</dbReference>
<dbReference type="PANTHER" id="PTHR11695">
    <property type="entry name" value="ALCOHOL DEHYDROGENASE RELATED"/>
    <property type="match status" value="1"/>
</dbReference>
<protein>
    <submittedName>
        <fullName evidence="3">NADPH:quinone oxidoreductase</fullName>
    </submittedName>
</protein>
<dbReference type="InterPro" id="IPR036291">
    <property type="entry name" value="NAD(P)-bd_dom_sf"/>
</dbReference>
<keyword evidence="1" id="KW-0560">Oxidoreductase</keyword>
<dbReference type="RefSeq" id="WP_088875664.1">
    <property type="nucleotide sequence ID" value="NZ_CP022113.1"/>
</dbReference>
<dbReference type="Gene3D" id="3.40.50.720">
    <property type="entry name" value="NAD(P)-binding Rossmann-like Domain"/>
    <property type="match status" value="1"/>
</dbReference>
<accession>A0A248K2U4</accession>
<dbReference type="SUPFAM" id="SSF51735">
    <property type="entry name" value="NAD(P)-binding Rossmann-fold domains"/>
    <property type="match status" value="1"/>
</dbReference>
<dbReference type="AlphaFoldDB" id="A0A248K2U4"/>
<sequence>MKAFRIHGYGADPVIDTVDVPRPGAGDVLVRVAAASLNPLDVKLQRGYMQAFFPLTFPYMLGSDLSGTIEAVGDDVSGWRAGDRVVARTAPTSGGALAEFAVVPADQLVRLPDTISFERAAGIPTAAGTAWQALFEVAGLGAGQTVLIHAGAGGVGSFAIQFARQVGARVAATASGDGIAIAERLGADLVIDYRNQDFTKRVSDVDVVLDTIGGDTQARSYEVLRAGGFLASIAAPPDEAFAKAHGVEAAFVFHRSDAVRLATVVDKVAAGVEVLIDRTVPSRDAVAAFHHQASGRARGKILLTNAW</sequence>
<dbReference type="PANTHER" id="PTHR11695:SF294">
    <property type="entry name" value="RETICULON-4-INTERACTING PROTEIN 1, MITOCHONDRIAL"/>
    <property type="match status" value="1"/>
</dbReference>
<evidence type="ECO:0000259" key="2">
    <source>
        <dbReference type="SMART" id="SM00829"/>
    </source>
</evidence>
<dbReference type="Pfam" id="PF08240">
    <property type="entry name" value="ADH_N"/>
    <property type="match status" value="1"/>
</dbReference>
<dbReference type="Pfam" id="PF13602">
    <property type="entry name" value="ADH_zinc_N_2"/>
    <property type="match status" value="1"/>
</dbReference>
<evidence type="ECO:0000256" key="1">
    <source>
        <dbReference type="ARBA" id="ARBA00023002"/>
    </source>
</evidence>
<dbReference type="Proteomes" id="UP000197153">
    <property type="component" value="Chromosome 4"/>
</dbReference>
<dbReference type="InterPro" id="IPR020843">
    <property type="entry name" value="ER"/>
</dbReference>
<dbReference type="GO" id="GO:0016491">
    <property type="term" value="F:oxidoreductase activity"/>
    <property type="evidence" value="ECO:0007669"/>
    <property type="project" value="UniProtKB-KW"/>
</dbReference>
<dbReference type="InterPro" id="IPR011032">
    <property type="entry name" value="GroES-like_sf"/>
</dbReference>
<feature type="domain" description="Enoyl reductase (ER)" evidence="2">
    <location>
        <begin position="10"/>
        <end position="303"/>
    </location>
</feature>
<keyword evidence="4" id="KW-1185">Reference proteome</keyword>
<dbReference type="InterPro" id="IPR002364">
    <property type="entry name" value="Quin_OxRdtase/zeta-crystal_CS"/>
</dbReference>
<dbReference type="CDD" id="cd05289">
    <property type="entry name" value="MDR_like_2"/>
    <property type="match status" value="1"/>
</dbReference>
<organism evidence="3 4">
    <name type="scientific">Nitrospirillum viridazoti CBAmc</name>
    <dbReference type="NCBI Taxonomy" id="1441467"/>
    <lineage>
        <taxon>Bacteria</taxon>
        <taxon>Pseudomonadati</taxon>
        <taxon>Pseudomonadota</taxon>
        <taxon>Alphaproteobacteria</taxon>
        <taxon>Rhodospirillales</taxon>
        <taxon>Azospirillaceae</taxon>
        <taxon>Nitrospirillum</taxon>
        <taxon>Nitrospirillum viridazoti</taxon>
    </lineage>
</organism>
<evidence type="ECO:0000313" key="3">
    <source>
        <dbReference type="EMBL" id="ASG25293.1"/>
    </source>
</evidence>
<dbReference type="SUPFAM" id="SSF50129">
    <property type="entry name" value="GroES-like"/>
    <property type="match status" value="1"/>
</dbReference>
<reference evidence="3 4" key="1">
    <citation type="submission" date="2017-06" db="EMBL/GenBank/DDBJ databases">
        <title>Complete genome sequence of Nitrospirillum amazonense strain CBAmC, an endophytic nitrogen-fixing and plant growth-promoting bacterium, isolated from sugarcane.</title>
        <authorList>
            <person name="Schwab S."/>
            <person name="dos Santos Teixeira K.R."/>
            <person name="Simoes Araujo J.L."/>
            <person name="Soares Vidal M."/>
            <person name="Borges de Freitas H.R."/>
            <person name="Rivello Crivelaro A.L."/>
            <person name="Bueno de Camargo Nunes A."/>
            <person name="dos Santos C.M."/>
            <person name="Palmeira da Silva Rosa D."/>
            <person name="da Silva Padilha D."/>
            <person name="da Silva E."/>
            <person name="Araujo Terra L."/>
            <person name="Soares Mendes V."/>
            <person name="Farinelli L."/>
            <person name="Magalhaes Cruz L."/>
            <person name="Baldani J.I."/>
        </authorList>
    </citation>
    <scope>NUCLEOTIDE SEQUENCE [LARGE SCALE GENOMIC DNA]</scope>
    <source>
        <strain evidence="3 4">CBAmC</strain>
    </source>
</reference>
<dbReference type="GO" id="GO:0008270">
    <property type="term" value="F:zinc ion binding"/>
    <property type="evidence" value="ECO:0007669"/>
    <property type="project" value="InterPro"/>
</dbReference>
<dbReference type="Gene3D" id="3.90.180.10">
    <property type="entry name" value="Medium-chain alcohol dehydrogenases, catalytic domain"/>
    <property type="match status" value="1"/>
</dbReference>
<name>A0A248K2U4_9PROT</name>
<proteinExistence type="predicted"/>
<dbReference type="InterPro" id="IPR050700">
    <property type="entry name" value="YIM1/Zinc_Alcohol_DH_Fams"/>
</dbReference>
<dbReference type="InterPro" id="IPR013154">
    <property type="entry name" value="ADH-like_N"/>
</dbReference>
<gene>
    <name evidence="3" type="ORF">Y958_30610</name>
</gene>
<dbReference type="SMART" id="SM00829">
    <property type="entry name" value="PKS_ER"/>
    <property type="match status" value="1"/>
</dbReference>
<dbReference type="PROSITE" id="PS01162">
    <property type="entry name" value="QOR_ZETA_CRYSTAL"/>
    <property type="match status" value="1"/>
</dbReference>
<dbReference type="KEGG" id="nao:Y958_30610"/>